<protein>
    <recommendedName>
        <fullName evidence="4">Aminotransferase-like plant mobile domain-containing protein</fullName>
    </recommendedName>
</protein>
<keyword evidence="3" id="KW-1185">Reference proteome</keyword>
<feature type="compositionally biased region" description="Basic and acidic residues" evidence="1">
    <location>
        <begin position="56"/>
        <end position="67"/>
    </location>
</feature>
<feature type="region of interest" description="Disordered" evidence="1">
    <location>
        <begin position="56"/>
        <end position="78"/>
    </location>
</feature>
<gene>
    <name evidence="2" type="ORF">ZOSMA_136G00040</name>
</gene>
<dbReference type="Proteomes" id="UP000036987">
    <property type="component" value="Unassembled WGS sequence"/>
</dbReference>
<reference evidence="3" key="1">
    <citation type="journal article" date="2016" name="Nature">
        <title>The genome of the seagrass Zostera marina reveals angiosperm adaptation to the sea.</title>
        <authorList>
            <person name="Olsen J.L."/>
            <person name="Rouze P."/>
            <person name="Verhelst B."/>
            <person name="Lin Y.-C."/>
            <person name="Bayer T."/>
            <person name="Collen J."/>
            <person name="Dattolo E."/>
            <person name="De Paoli E."/>
            <person name="Dittami S."/>
            <person name="Maumus F."/>
            <person name="Michel G."/>
            <person name="Kersting A."/>
            <person name="Lauritano C."/>
            <person name="Lohaus R."/>
            <person name="Toepel M."/>
            <person name="Tonon T."/>
            <person name="Vanneste K."/>
            <person name="Amirebrahimi M."/>
            <person name="Brakel J."/>
            <person name="Bostroem C."/>
            <person name="Chovatia M."/>
            <person name="Grimwood J."/>
            <person name="Jenkins J.W."/>
            <person name="Jueterbock A."/>
            <person name="Mraz A."/>
            <person name="Stam W.T."/>
            <person name="Tice H."/>
            <person name="Bornberg-Bauer E."/>
            <person name="Green P.J."/>
            <person name="Pearson G.A."/>
            <person name="Procaccini G."/>
            <person name="Duarte C.M."/>
            <person name="Schmutz J."/>
            <person name="Reusch T.B.H."/>
            <person name="Van de Peer Y."/>
        </authorList>
    </citation>
    <scope>NUCLEOTIDE SEQUENCE [LARGE SCALE GENOMIC DNA]</scope>
    <source>
        <strain evidence="3">cv. Finnish</strain>
    </source>
</reference>
<sequence>MVIITSLVSLSDSDDDLDTCSIYHGKCGQIDFTSEINTSNAFSPNVSNILLSSKNKKDTCKRNREEGTSSQVDIPKKKKKKRIKKSNIDHSLLPQKEFPDSYIRGAKNSHFLVQNRCCYSGFFNTYLLVVNKLPRQFYELVGKIGFGHFLQNSNIAVNSYHLDDLVGRYIGNFEFQLKDKVFKFKVNDASQILGIPCVGKAIDVTRDEDCSHETHFWHKYFGVTQVTSTLVKDVFVRVVSLGYLDEVHILDCFKLWLCLLFSSFLLPTSKMTIPLRLFYYIENVDEIGQLNWSQLVMDQLFKNMDSASHSVRRRERIGDRAGEYVHGCATVLNVFLWERTNLFPPSSPGNAVIFQRYEGSTKRRNRTISCLSNEEVYPYPRSCSSDGISKEVMMKTMIQPTLKEFIDNRKIKKHYQHHNKHGKCVSISPVLSPGKYNYSRRKIDSIDDISSLEMTIDSTYVVDLCTSSPLPSVGSLSTGKKSPIPRVFKNPTDSLFEINMDVSSSSIRSPVILEGCEMYDYMLTDAIHNLHISSSPTDELLVDPSIDLPLENLDSDPVVDKSDFNELLSCQNSSRNVDLSSSPKQLDSIPILGCLDIQPPSFDLLFEAVDKAIDGGIDISQCSSTPCLKNPLSFLNITNEEEHNGKEIQFCQQLSSPSHSLLSADEYKTPKDDKIKGTRSEFCVPNVIISSPEFWAAVAESADVIERKSRKTFFKEELSGVHYKKSAQFWRPSPGGQAAGRYFRRPGRRNLTLVRLHNFPS</sequence>
<dbReference type="OrthoDB" id="684301at2759"/>
<dbReference type="EMBL" id="LFYR01000448">
    <property type="protein sequence ID" value="KMZ74040.1"/>
    <property type="molecule type" value="Genomic_DNA"/>
</dbReference>
<organism evidence="2 3">
    <name type="scientific">Zostera marina</name>
    <name type="common">Eelgrass</name>
    <dbReference type="NCBI Taxonomy" id="29655"/>
    <lineage>
        <taxon>Eukaryota</taxon>
        <taxon>Viridiplantae</taxon>
        <taxon>Streptophyta</taxon>
        <taxon>Embryophyta</taxon>
        <taxon>Tracheophyta</taxon>
        <taxon>Spermatophyta</taxon>
        <taxon>Magnoliopsida</taxon>
        <taxon>Liliopsida</taxon>
        <taxon>Zosteraceae</taxon>
        <taxon>Zostera</taxon>
    </lineage>
</organism>
<proteinExistence type="predicted"/>
<accession>A0A0K9Q0R1</accession>
<comment type="caution">
    <text evidence="2">The sequence shown here is derived from an EMBL/GenBank/DDBJ whole genome shotgun (WGS) entry which is preliminary data.</text>
</comment>
<dbReference type="AlphaFoldDB" id="A0A0K9Q0R1"/>
<evidence type="ECO:0008006" key="4">
    <source>
        <dbReference type="Google" id="ProtNLM"/>
    </source>
</evidence>
<dbReference type="STRING" id="29655.A0A0K9Q0R1"/>
<name>A0A0K9Q0R1_ZOSMR</name>
<evidence type="ECO:0000256" key="1">
    <source>
        <dbReference type="SAM" id="MobiDB-lite"/>
    </source>
</evidence>
<evidence type="ECO:0000313" key="2">
    <source>
        <dbReference type="EMBL" id="KMZ74040.1"/>
    </source>
</evidence>
<dbReference type="PANTHER" id="PTHR34835:SF81">
    <property type="entry name" value="OS06G0475900 PROTEIN"/>
    <property type="match status" value="1"/>
</dbReference>
<evidence type="ECO:0000313" key="3">
    <source>
        <dbReference type="Proteomes" id="UP000036987"/>
    </source>
</evidence>
<dbReference type="PANTHER" id="PTHR34835">
    <property type="entry name" value="OS07G0283600 PROTEIN-RELATED"/>
    <property type="match status" value="1"/>
</dbReference>